<dbReference type="OrthoDB" id="10306637at2759"/>
<keyword evidence="3" id="KW-1185">Reference proteome</keyword>
<dbReference type="KEGG" id="ppa:PAS_chr4_0992"/>
<organism evidence="2 3">
    <name type="scientific">Komagataella phaffii (strain GS115 / ATCC 20864)</name>
    <name type="common">Yeast</name>
    <name type="synonym">Pichia pastoris</name>
    <dbReference type="NCBI Taxonomy" id="644223"/>
    <lineage>
        <taxon>Eukaryota</taxon>
        <taxon>Fungi</taxon>
        <taxon>Dikarya</taxon>
        <taxon>Ascomycota</taxon>
        <taxon>Saccharomycotina</taxon>
        <taxon>Pichiomycetes</taxon>
        <taxon>Pichiales</taxon>
        <taxon>Pichiaceae</taxon>
        <taxon>Komagataella</taxon>
    </lineage>
</organism>
<dbReference type="GeneID" id="8200557"/>
<dbReference type="InParanoid" id="C4R8W9"/>
<dbReference type="EMBL" id="FN392322">
    <property type="protein sequence ID" value="CAY72044.1"/>
    <property type="molecule type" value="Genomic_DNA"/>
</dbReference>
<accession>C4R8W9</accession>
<reference evidence="2 3" key="1">
    <citation type="journal article" date="2009" name="Nat. Biotechnol.">
        <title>Genome sequence of the recombinant protein production host Pichia pastoris.</title>
        <authorList>
            <person name="De Schutter K."/>
            <person name="Lin Y.C."/>
            <person name="Tiels P."/>
            <person name="Van Hecke A."/>
            <person name="Glinka S."/>
            <person name="Weber-Lehmann J."/>
            <person name="Rouze P."/>
            <person name="Van de Peer Y."/>
            <person name="Callewaert N."/>
        </authorList>
    </citation>
    <scope>NUCLEOTIDE SEQUENCE [LARGE SCALE GENOMIC DNA]</scope>
    <source>
        <strain evidence="3">GS115 / ATCC 20864</strain>
    </source>
</reference>
<gene>
    <name evidence="2" type="ordered locus">PAS_chr4_0992</name>
</gene>
<name>C4R8W9_KOMPG</name>
<evidence type="ECO:0000313" key="3">
    <source>
        <dbReference type="Proteomes" id="UP000000314"/>
    </source>
</evidence>
<dbReference type="HOGENOM" id="CLU_1005133_0_0_1"/>
<feature type="compositionally biased region" description="Basic and acidic residues" evidence="1">
    <location>
        <begin position="39"/>
        <end position="67"/>
    </location>
</feature>
<evidence type="ECO:0000256" key="1">
    <source>
        <dbReference type="SAM" id="MobiDB-lite"/>
    </source>
</evidence>
<dbReference type="RefSeq" id="XP_002494223.1">
    <property type="nucleotide sequence ID" value="XM_002494178.1"/>
</dbReference>
<sequence>MFGLRQVRSYATDSAAESSAFLLKLLKSVKTAQQSQPKKKPEPRRAERKAGQQSSRKRDFERRKESGSYKSNNRKGSGADAKHKPRKARSTDKRAQLSKMRFNNAPAPQTKVLYSPESLNLGELTRFSSKLAYSPNSRILRATLQLFSKYNVPISSIPQPLFISNTLMKFTNNTNSQYPFTIRDSSDVSPTIRYTKSITNVKFDSADVTKLFNSSVKGDFDFLRAEEAKFKDQNLKLNSHVVVNGLNNNYGMNVEGNKLKVVGSLQGVAPVSSLMQK</sequence>
<protein>
    <submittedName>
        <fullName evidence="2">Uncharacterized protein</fullName>
    </submittedName>
</protein>
<evidence type="ECO:0000313" key="2">
    <source>
        <dbReference type="EMBL" id="CAY72044.1"/>
    </source>
</evidence>
<feature type="region of interest" description="Disordered" evidence="1">
    <location>
        <begin position="30"/>
        <end position="97"/>
    </location>
</feature>
<proteinExistence type="predicted"/>
<dbReference type="Proteomes" id="UP000000314">
    <property type="component" value="Chromosome 4"/>
</dbReference>
<dbReference type="AlphaFoldDB" id="C4R8W9"/>